<evidence type="ECO:0008006" key="5">
    <source>
        <dbReference type="Google" id="ProtNLM"/>
    </source>
</evidence>
<dbReference type="InterPro" id="IPR045203">
    <property type="entry name" value="RanGAP1/2"/>
</dbReference>
<dbReference type="Gene3D" id="3.80.10.10">
    <property type="entry name" value="Ribonuclease Inhibitor"/>
    <property type="match status" value="2"/>
</dbReference>
<dbReference type="Pfam" id="PF13516">
    <property type="entry name" value="LRR_6"/>
    <property type="match status" value="4"/>
</dbReference>
<dbReference type="Proteomes" id="UP001244341">
    <property type="component" value="Chromosome 2b"/>
</dbReference>
<dbReference type="InterPro" id="IPR001611">
    <property type="entry name" value="Leu-rich_rpt"/>
</dbReference>
<evidence type="ECO:0000313" key="3">
    <source>
        <dbReference type="EMBL" id="WIA09937.1"/>
    </source>
</evidence>
<feature type="compositionally biased region" description="Acidic residues" evidence="2">
    <location>
        <begin position="494"/>
        <end position="518"/>
    </location>
</feature>
<name>A0ABY8TLG3_TETOB</name>
<keyword evidence="4" id="KW-1185">Reference proteome</keyword>
<sequence>MAVVEQATWSLSQQEREATVDRIASNISTIAFFKGLEISDDAAKTAAVAAERKAYTAAQVAARTTTGHRPAAEITSGYARKLGELVLAAVTDGATSQQAPATAGGDSAGELDLYGSRDFLDAEGARAALALLLAAGASIQKVRFSTKSFGVEAATVAAEALRAVAGSLQHADMSDIIAGRPEDEALEALRLVAAALATAQLRHLNLSDNALGEKGVRAAAAALQPGLEFLSLQNVGCSVHACSALAELLPQSARLAGLHLFNNMSGDEGAGHIGSLLLRCPGMADFKMASSRVGPAGGISLAKALMAGGSLVRLDLSDNPLTEEVAPALAACLAAQPQLQHLNLNDTSLTDKGVTTVCRALAGSAPQLRSLELALNEITVEGVAAVVAALANKQQLSKLNLRENELEDAGAAALARGLAALPALESLDLCCNQIMRPGALAVARALAAGAKAAGGSKLALLALDENAISEAGVEQLKKLLTAAFGSDAVLGPLDENDPDMAGDDDDEAEQLEGEEEDGLSAALAAASL</sequence>
<dbReference type="PANTHER" id="PTHR46761:SF2">
    <property type="entry name" value="RAN GTPASE-ACTIVATING PROTEIN 1"/>
    <property type="match status" value="1"/>
</dbReference>
<proteinExistence type="predicted"/>
<dbReference type="EMBL" id="CP126209">
    <property type="protein sequence ID" value="WIA09937.1"/>
    <property type="molecule type" value="Genomic_DNA"/>
</dbReference>
<reference evidence="3 4" key="1">
    <citation type="submission" date="2023-05" db="EMBL/GenBank/DDBJ databases">
        <title>A 100% complete, gapless, phased diploid assembly of the Scenedesmus obliquus UTEX 3031 genome.</title>
        <authorList>
            <person name="Biondi T.C."/>
            <person name="Hanschen E.R."/>
            <person name="Kwon T."/>
            <person name="Eng W."/>
            <person name="Kruse C.P.S."/>
            <person name="Koehler S.I."/>
            <person name="Kunde Y."/>
            <person name="Gleasner C.D."/>
            <person name="You Mak K.T."/>
            <person name="Polle J."/>
            <person name="Hovde B.T."/>
            <person name="Starkenburg S.R."/>
        </authorList>
    </citation>
    <scope>NUCLEOTIDE SEQUENCE [LARGE SCALE GENOMIC DNA]</scope>
    <source>
        <strain evidence="3 4">DOE0152z</strain>
    </source>
</reference>
<organism evidence="3 4">
    <name type="scientific">Tetradesmus obliquus</name>
    <name type="common">Green alga</name>
    <name type="synonym">Acutodesmus obliquus</name>
    <dbReference type="NCBI Taxonomy" id="3088"/>
    <lineage>
        <taxon>Eukaryota</taxon>
        <taxon>Viridiplantae</taxon>
        <taxon>Chlorophyta</taxon>
        <taxon>core chlorophytes</taxon>
        <taxon>Chlorophyceae</taxon>
        <taxon>CS clade</taxon>
        <taxon>Sphaeropleales</taxon>
        <taxon>Scenedesmaceae</taxon>
        <taxon>Tetradesmus</taxon>
    </lineage>
</organism>
<dbReference type="Gene3D" id="1.10.246.200">
    <property type="entry name" value="WPP domain"/>
    <property type="match status" value="1"/>
</dbReference>
<accession>A0ABY8TLG3</accession>
<dbReference type="InterPro" id="IPR038214">
    <property type="entry name" value="WPP_sf"/>
</dbReference>
<evidence type="ECO:0000256" key="1">
    <source>
        <dbReference type="ARBA" id="ARBA00004430"/>
    </source>
</evidence>
<evidence type="ECO:0000256" key="2">
    <source>
        <dbReference type="SAM" id="MobiDB-lite"/>
    </source>
</evidence>
<dbReference type="Pfam" id="PF00560">
    <property type="entry name" value="LRR_1"/>
    <property type="match status" value="1"/>
</dbReference>
<protein>
    <recommendedName>
        <fullName evidence="5">WPP domain-containing protein</fullName>
    </recommendedName>
</protein>
<comment type="subcellular location">
    <subcellularLocation>
        <location evidence="1">Cytoplasm</location>
        <location evidence="1">Cytoskeleton</location>
        <location evidence="1">Cilium axoneme</location>
    </subcellularLocation>
</comment>
<dbReference type="SMART" id="SM00368">
    <property type="entry name" value="LRR_RI"/>
    <property type="match status" value="9"/>
</dbReference>
<dbReference type="InterPro" id="IPR032675">
    <property type="entry name" value="LRR_dom_sf"/>
</dbReference>
<dbReference type="SUPFAM" id="SSF52047">
    <property type="entry name" value="RNI-like"/>
    <property type="match status" value="1"/>
</dbReference>
<feature type="region of interest" description="Disordered" evidence="2">
    <location>
        <begin position="491"/>
        <end position="519"/>
    </location>
</feature>
<dbReference type="PANTHER" id="PTHR46761">
    <property type="entry name" value="RAN GTPASE-ACTIVATING PROTEIN 1"/>
    <property type="match status" value="1"/>
</dbReference>
<gene>
    <name evidence="3" type="ORF">OEZ85_010150</name>
</gene>
<evidence type="ECO:0000313" key="4">
    <source>
        <dbReference type="Proteomes" id="UP001244341"/>
    </source>
</evidence>